<keyword evidence="2" id="KW-0812">Transmembrane</keyword>
<comment type="caution">
    <text evidence="4">The sequence shown here is derived from an EMBL/GenBank/DDBJ whole genome shotgun (WGS) entry which is preliminary data.</text>
</comment>
<evidence type="ECO:0000313" key="5">
    <source>
        <dbReference type="Proteomes" id="UP001451303"/>
    </source>
</evidence>
<feature type="signal peptide" evidence="3">
    <location>
        <begin position="1"/>
        <end position="27"/>
    </location>
</feature>
<dbReference type="Proteomes" id="UP001451303">
    <property type="component" value="Unassembled WGS sequence"/>
</dbReference>
<name>A0ABR3D1C9_NEUIN</name>
<feature type="transmembrane region" description="Helical" evidence="2">
    <location>
        <begin position="100"/>
        <end position="124"/>
    </location>
</feature>
<keyword evidence="2" id="KW-1133">Transmembrane helix</keyword>
<keyword evidence="5" id="KW-1185">Reference proteome</keyword>
<sequence>MRLPTPPLLLPISFLLLLLLATSAVLSSSLGSETTAATPAITIPQGPAANPPTAVNPSFSTPANVEATYDDITEHHRGRNHTHNNHTSDGTTGHAPPGTALVAMLVTFGMAMLGGLGIASTVAIVLSVVEVMVEGVGMVVSLVSSWWMGVPK</sequence>
<evidence type="ECO:0000256" key="2">
    <source>
        <dbReference type="SAM" id="Phobius"/>
    </source>
</evidence>
<accession>A0ABR3D1C9</accession>
<feature type="chain" id="PRO_5045987986" evidence="3">
    <location>
        <begin position="28"/>
        <end position="152"/>
    </location>
</feature>
<dbReference type="EMBL" id="JAVLET010000012">
    <property type="protein sequence ID" value="KAL0466510.1"/>
    <property type="molecule type" value="Genomic_DNA"/>
</dbReference>
<proteinExistence type="predicted"/>
<keyword evidence="3" id="KW-0732">Signal</keyword>
<evidence type="ECO:0000256" key="1">
    <source>
        <dbReference type="SAM" id="MobiDB-lite"/>
    </source>
</evidence>
<evidence type="ECO:0000313" key="4">
    <source>
        <dbReference type="EMBL" id="KAL0466510.1"/>
    </source>
</evidence>
<keyword evidence="2" id="KW-0472">Membrane</keyword>
<feature type="transmembrane region" description="Helical" evidence="2">
    <location>
        <begin position="131"/>
        <end position="149"/>
    </location>
</feature>
<protein>
    <submittedName>
        <fullName evidence="4">Uncharacterized protein</fullName>
    </submittedName>
</protein>
<feature type="region of interest" description="Disordered" evidence="1">
    <location>
        <begin position="76"/>
        <end position="95"/>
    </location>
</feature>
<organism evidence="4 5">
    <name type="scientific">Neurospora intermedia</name>
    <dbReference type="NCBI Taxonomy" id="5142"/>
    <lineage>
        <taxon>Eukaryota</taxon>
        <taxon>Fungi</taxon>
        <taxon>Dikarya</taxon>
        <taxon>Ascomycota</taxon>
        <taxon>Pezizomycotina</taxon>
        <taxon>Sordariomycetes</taxon>
        <taxon>Sordariomycetidae</taxon>
        <taxon>Sordariales</taxon>
        <taxon>Sordariaceae</taxon>
        <taxon>Neurospora</taxon>
    </lineage>
</organism>
<reference evidence="4 5" key="1">
    <citation type="submission" date="2023-09" db="EMBL/GenBank/DDBJ databases">
        <title>Multi-omics analysis of a traditional fermented food reveals byproduct-associated fungal strains for waste-to-food upcycling.</title>
        <authorList>
            <consortium name="Lawrence Berkeley National Laboratory"/>
            <person name="Rekdal V.M."/>
            <person name="Villalobos-Escobedo J.M."/>
            <person name="Rodriguez-Valeron N."/>
            <person name="Garcia M.O."/>
            <person name="Vasquez D.P."/>
            <person name="Damayanti I."/>
            <person name="Sorensen P.M."/>
            <person name="Baidoo E.E."/>
            <person name="De Carvalho A.C."/>
            <person name="Riley R."/>
            <person name="Lipzen A."/>
            <person name="He G."/>
            <person name="Yan M."/>
            <person name="Haridas S."/>
            <person name="Daum C."/>
            <person name="Yoshinaga Y."/>
            <person name="Ng V."/>
            <person name="Grigoriev I.V."/>
            <person name="Munk R."/>
            <person name="Nuraida L."/>
            <person name="Wijaya C.H."/>
            <person name="Morales P.-C."/>
            <person name="Keasling J.D."/>
        </authorList>
    </citation>
    <scope>NUCLEOTIDE SEQUENCE [LARGE SCALE GENOMIC DNA]</scope>
    <source>
        <strain evidence="4 5">FGSC 2613</strain>
    </source>
</reference>
<gene>
    <name evidence="4" type="ORF">QR685DRAFT_575156</name>
</gene>
<evidence type="ECO:0000256" key="3">
    <source>
        <dbReference type="SAM" id="SignalP"/>
    </source>
</evidence>